<dbReference type="Proteomes" id="UP000194546">
    <property type="component" value="Unassembled WGS sequence"/>
</dbReference>
<dbReference type="EMBL" id="NBTY01000113">
    <property type="protein sequence ID" value="OTP72373.1"/>
    <property type="molecule type" value="Genomic_DNA"/>
</dbReference>
<gene>
    <name evidence="1" type="ORF">PAMC26510_21340</name>
</gene>
<dbReference type="NCBIfam" id="NF047561">
    <property type="entry name" value="orf58_phage_fam"/>
    <property type="match status" value="1"/>
</dbReference>
<accession>A0A242MM93</accession>
<evidence type="ECO:0000313" key="1">
    <source>
        <dbReference type="EMBL" id="OTP72373.1"/>
    </source>
</evidence>
<dbReference type="AlphaFoldDB" id="A0A242MM93"/>
<evidence type="ECO:0000313" key="2">
    <source>
        <dbReference type="Proteomes" id="UP000194546"/>
    </source>
</evidence>
<evidence type="ECO:0008006" key="3">
    <source>
        <dbReference type="Google" id="ProtNLM"/>
    </source>
</evidence>
<comment type="caution">
    <text evidence="1">The sequence shown here is derived from an EMBL/GenBank/DDBJ whole genome shotgun (WGS) entry which is preliminary data.</text>
</comment>
<proteinExistence type="predicted"/>
<name>A0A242MM93_CABSO</name>
<sequence>MVGDPSGKALELSDLRVRFTVWQGTTQSPHQATVRVYNLSDATKVRVQQEFTQLQLQAGYDGIFGRLLLGTLIQKRAGRESGADTFIEMIAVDGDTAYNQSVINTTLAAGASPTDIQRSIVKALSEYGVSMGAAPELPATQLPRGKVMFGMTRDYLRGHARATNTTWNFSGGQINFIPLDGYLGDPGQALVLTARTGMIGLPTQALDGIIVRCLLNPNVKVGTLIKLDNASIQQARFSADYQALNEKLPSLADDGIYKVLAASHVGDTRGNEWYTNIVCSSINGTQPYTQSTLSVVP</sequence>
<organism evidence="1 2">
    <name type="scientific">Caballeronia sordidicola</name>
    <name type="common">Burkholderia sordidicola</name>
    <dbReference type="NCBI Taxonomy" id="196367"/>
    <lineage>
        <taxon>Bacteria</taxon>
        <taxon>Pseudomonadati</taxon>
        <taxon>Pseudomonadota</taxon>
        <taxon>Betaproteobacteria</taxon>
        <taxon>Burkholderiales</taxon>
        <taxon>Burkholderiaceae</taxon>
        <taxon>Caballeronia</taxon>
    </lineage>
</organism>
<reference evidence="1 2" key="1">
    <citation type="submission" date="2017-03" db="EMBL/GenBank/DDBJ databases">
        <title>Genome analysis of strain PAMC 26510.</title>
        <authorList>
            <person name="Oh H.-M."/>
            <person name="Yang J.-A."/>
        </authorList>
    </citation>
    <scope>NUCLEOTIDE SEQUENCE [LARGE SCALE GENOMIC DNA]</scope>
    <source>
        <strain evidence="1 2">PAMC 26510</strain>
    </source>
</reference>
<protein>
    <recommendedName>
        <fullName evidence="3">Bacteriophage protein</fullName>
    </recommendedName>
</protein>